<dbReference type="CDD" id="cd07182">
    <property type="entry name" value="RNase_HII_bacteria_HII_like"/>
    <property type="match status" value="1"/>
</dbReference>
<evidence type="ECO:0000256" key="4">
    <source>
        <dbReference type="ARBA" id="ARBA00004496"/>
    </source>
</evidence>
<dbReference type="GO" id="GO:0030145">
    <property type="term" value="F:manganese ion binding"/>
    <property type="evidence" value="ECO:0007669"/>
    <property type="project" value="UniProtKB-UniRule"/>
</dbReference>
<comment type="subcellular location">
    <subcellularLocation>
        <location evidence="4 14">Cytoplasm</location>
    </subcellularLocation>
</comment>
<keyword evidence="9 14" id="KW-0540">Nuclease</keyword>
<dbReference type="KEGG" id="cpb:Cphamn1_0018"/>
<organism evidence="18">
    <name type="scientific">Chlorobium phaeobacteroides (strain BS1)</name>
    <dbReference type="NCBI Taxonomy" id="331678"/>
    <lineage>
        <taxon>Bacteria</taxon>
        <taxon>Pseudomonadati</taxon>
        <taxon>Chlorobiota</taxon>
        <taxon>Chlorobiia</taxon>
        <taxon>Chlorobiales</taxon>
        <taxon>Chlorobiaceae</taxon>
        <taxon>Chlorobium/Pelodictyon group</taxon>
        <taxon>Chlorobium</taxon>
    </lineage>
</organism>
<evidence type="ECO:0000256" key="14">
    <source>
        <dbReference type="HAMAP-Rule" id="MF_00052"/>
    </source>
</evidence>
<dbReference type="STRING" id="331678.Cphamn1_0018"/>
<comment type="catalytic activity">
    <reaction evidence="1 14 15 16">
        <text>Endonucleolytic cleavage to 5'-phosphomonoester.</text>
        <dbReference type="EC" id="3.1.26.4"/>
    </reaction>
</comment>
<dbReference type="InterPro" id="IPR001352">
    <property type="entry name" value="RNase_HII/HIII"/>
</dbReference>
<evidence type="ECO:0000256" key="16">
    <source>
        <dbReference type="RuleBase" id="RU003515"/>
    </source>
</evidence>
<evidence type="ECO:0000256" key="2">
    <source>
        <dbReference type="ARBA" id="ARBA00001946"/>
    </source>
</evidence>
<dbReference type="OrthoDB" id="9803420at2"/>
<dbReference type="AlphaFoldDB" id="B3EJJ6"/>
<dbReference type="GO" id="GO:0005737">
    <property type="term" value="C:cytoplasm"/>
    <property type="evidence" value="ECO:0007669"/>
    <property type="project" value="UniProtKB-SubCell"/>
</dbReference>
<keyword evidence="11 14" id="KW-0255">Endonuclease</keyword>
<feature type="binding site" evidence="14 15">
    <location>
        <position position="24"/>
    </location>
    <ligand>
        <name>a divalent metal cation</name>
        <dbReference type="ChEBI" id="CHEBI:60240"/>
    </ligand>
</feature>
<comment type="cofactor">
    <cofactor evidence="14 15">
        <name>Mn(2+)</name>
        <dbReference type="ChEBI" id="CHEBI:29035"/>
    </cofactor>
    <cofactor evidence="14 15">
        <name>Mg(2+)</name>
        <dbReference type="ChEBI" id="CHEBI:18420"/>
    </cofactor>
    <text evidence="14 15">Manganese or magnesium. Binds 1 divalent metal ion per monomer in the absence of substrate. May bind a second metal ion after substrate binding.</text>
</comment>
<dbReference type="Gene3D" id="3.30.420.10">
    <property type="entry name" value="Ribonuclease H-like superfamily/Ribonuclease H"/>
    <property type="match status" value="1"/>
</dbReference>
<dbReference type="PROSITE" id="PS51975">
    <property type="entry name" value="RNASE_H_2"/>
    <property type="match status" value="1"/>
</dbReference>
<evidence type="ECO:0000256" key="8">
    <source>
        <dbReference type="ARBA" id="ARBA00022490"/>
    </source>
</evidence>
<dbReference type="GO" id="GO:0003723">
    <property type="term" value="F:RNA binding"/>
    <property type="evidence" value="ECO:0007669"/>
    <property type="project" value="UniProtKB-UniRule"/>
</dbReference>
<dbReference type="HAMAP" id="MF_00052_B">
    <property type="entry name" value="RNase_HII_B"/>
    <property type="match status" value="1"/>
</dbReference>
<reference evidence="18" key="1">
    <citation type="submission" date="2008-06" db="EMBL/GenBank/DDBJ databases">
        <title>Complete sequence of Chlorobium phaeobacteroides BS1.</title>
        <authorList>
            <consortium name="US DOE Joint Genome Institute"/>
            <person name="Lucas S."/>
            <person name="Copeland A."/>
            <person name="Lapidus A."/>
            <person name="Glavina del Rio T."/>
            <person name="Dalin E."/>
            <person name="Tice H."/>
            <person name="Bruce D."/>
            <person name="Goodwin L."/>
            <person name="Pitluck S."/>
            <person name="Schmutz J."/>
            <person name="Larimer F."/>
            <person name="Land M."/>
            <person name="Hauser L."/>
            <person name="Kyrpides N."/>
            <person name="Ovchinnikova G."/>
            <person name="Li T."/>
            <person name="Liu Z."/>
            <person name="Zhao F."/>
            <person name="Overmann J."/>
            <person name="Bryant D.A."/>
            <person name="Richardson P."/>
        </authorList>
    </citation>
    <scope>NUCLEOTIDE SEQUENCE [LARGE SCALE GENOMIC DNA]</scope>
    <source>
        <strain evidence="18">BS1</strain>
    </source>
</reference>
<comment type="similarity">
    <text evidence="5 14 16">Belongs to the RNase HII family.</text>
</comment>
<dbReference type="InterPro" id="IPR024567">
    <property type="entry name" value="RNase_HII/HIII_dom"/>
</dbReference>
<keyword evidence="13 14" id="KW-0464">Manganese</keyword>
<evidence type="ECO:0000256" key="15">
    <source>
        <dbReference type="PROSITE-ProRule" id="PRU01319"/>
    </source>
</evidence>
<evidence type="ECO:0000256" key="12">
    <source>
        <dbReference type="ARBA" id="ARBA00022801"/>
    </source>
</evidence>
<keyword evidence="12 14" id="KW-0378">Hydrolase</keyword>
<evidence type="ECO:0000256" key="5">
    <source>
        <dbReference type="ARBA" id="ARBA00007383"/>
    </source>
</evidence>
<dbReference type="PANTHER" id="PTHR10954:SF18">
    <property type="entry name" value="RIBONUCLEASE HII"/>
    <property type="match status" value="1"/>
</dbReference>
<feature type="binding site" evidence="14 15">
    <location>
        <position position="23"/>
    </location>
    <ligand>
        <name>a divalent metal cation</name>
        <dbReference type="ChEBI" id="CHEBI:60240"/>
    </ligand>
</feature>
<dbReference type="eggNOG" id="COG0164">
    <property type="taxonomic scope" value="Bacteria"/>
</dbReference>
<dbReference type="NCBIfam" id="NF000595">
    <property type="entry name" value="PRK00015.1-3"/>
    <property type="match status" value="1"/>
</dbReference>
<dbReference type="Pfam" id="PF01351">
    <property type="entry name" value="RNase_HII"/>
    <property type="match status" value="1"/>
</dbReference>
<dbReference type="EMBL" id="CP001101">
    <property type="protein sequence ID" value="ACE03007.1"/>
    <property type="molecule type" value="Genomic_DNA"/>
</dbReference>
<dbReference type="NCBIfam" id="NF000594">
    <property type="entry name" value="PRK00015.1-1"/>
    <property type="match status" value="1"/>
</dbReference>
<evidence type="ECO:0000256" key="7">
    <source>
        <dbReference type="ARBA" id="ARBA00019179"/>
    </source>
</evidence>
<evidence type="ECO:0000256" key="6">
    <source>
        <dbReference type="ARBA" id="ARBA00012180"/>
    </source>
</evidence>
<dbReference type="InterPro" id="IPR022898">
    <property type="entry name" value="RNase_HII"/>
</dbReference>
<feature type="binding site" evidence="14 15">
    <location>
        <position position="119"/>
    </location>
    <ligand>
        <name>a divalent metal cation</name>
        <dbReference type="ChEBI" id="CHEBI:60240"/>
    </ligand>
</feature>
<dbReference type="GO" id="GO:0006298">
    <property type="term" value="P:mismatch repair"/>
    <property type="evidence" value="ECO:0007669"/>
    <property type="project" value="TreeGrafter"/>
</dbReference>
<evidence type="ECO:0000256" key="11">
    <source>
        <dbReference type="ARBA" id="ARBA00022759"/>
    </source>
</evidence>
<dbReference type="GO" id="GO:0043137">
    <property type="term" value="P:DNA replication, removal of RNA primer"/>
    <property type="evidence" value="ECO:0007669"/>
    <property type="project" value="TreeGrafter"/>
</dbReference>
<protein>
    <recommendedName>
        <fullName evidence="7 14">Ribonuclease HII</fullName>
        <shortName evidence="14">RNase HII</shortName>
        <ecNumber evidence="6 14">3.1.26.4</ecNumber>
    </recommendedName>
</protein>
<evidence type="ECO:0000256" key="10">
    <source>
        <dbReference type="ARBA" id="ARBA00022723"/>
    </source>
</evidence>
<gene>
    <name evidence="14" type="primary">rnhB</name>
    <name evidence="18" type="ordered locus">Cphamn1_0018</name>
</gene>
<proteinExistence type="inferred from homology"/>
<accession>B3EJJ6</accession>
<name>B3EJJ6_CHLPB</name>
<evidence type="ECO:0000256" key="9">
    <source>
        <dbReference type="ARBA" id="ARBA00022722"/>
    </source>
</evidence>
<evidence type="ECO:0000259" key="17">
    <source>
        <dbReference type="PROSITE" id="PS51975"/>
    </source>
</evidence>
<evidence type="ECO:0000256" key="13">
    <source>
        <dbReference type="ARBA" id="ARBA00023211"/>
    </source>
</evidence>
<dbReference type="InterPro" id="IPR036397">
    <property type="entry name" value="RNaseH_sf"/>
</dbReference>
<dbReference type="EC" id="3.1.26.4" evidence="6 14"/>
<keyword evidence="10 14" id="KW-0479">Metal-binding</keyword>
<feature type="domain" description="RNase H type-2" evidence="17">
    <location>
        <begin position="17"/>
        <end position="207"/>
    </location>
</feature>
<evidence type="ECO:0000256" key="3">
    <source>
        <dbReference type="ARBA" id="ARBA00004065"/>
    </source>
</evidence>
<keyword evidence="8 14" id="KW-0963">Cytoplasm</keyword>
<comment type="function">
    <text evidence="3 14 16">Endonuclease that specifically degrades the RNA of RNA-DNA hybrids.</text>
</comment>
<evidence type="ECO:0000313" key="18">
    <source>
        <dbReference type="EMBL" id="ACE03007.1"/>
    </source>
</evidence>
<evidence type="ECO:0000256" key="1">
    <source>
        <dbReference type="ARBA" id="ARBA00000077"/>
    </source>
</evidence>
<sequence>MLLSTEDYEEKFWHEHTCVCGIDEAGRGPLAGPVVAAAVMFPRYFKPEGVLTGLNDSKTLRPKQRSALAEAIQSAAECFSISIIDHTTIDSVNIFNATMLAMNAAAEKLEQLPGLLLIDGNRFVPSLPIPYLTIVKGDTKVVSIAAASILAKTCRDRIMNEYHREYPEYGFAQHFGYPTQAHIAAIARYGRCPIHRTSFRVKQLGEK</sequence>
<dbReference type="GO" id="GO:0032299">
    <property type="term" value="C:ribonuclease H2 complex"/>
    <property type="evidence" value="ECO:0007669"/>
    <property type="project" value="TreeGrafter"/>
</dbReference>
<dbReference type="HOGENOM" id="CLU_036532_3_2_10"/>
<dbReference type="InterPro" id="IPR012337">
    <property type="entry name" value="RNaseH-like_sf"/>
</dbReference>
<dbReference type="GO" id="GO:0004523">
    <property type="term" value="F:RNA-DNA hybrid ribonuclease activity"/>
    <property type="evidence" value="ECO:0007669"/>
    <property type="project" value="UniProtKB-UniRule"/>
</dbReference>
<dbReference type="SUPFAM" id="SSF53098">
    <property type="entry name" value="Ribonuclease H-like"/>
    <property type="match status" value="1"/>
</dbReference>
<dbReference type="PANTHER" id="PTHR10954">
    <property type="entry name" value="RIBONUCLEASE H2 SUBUNIT A"/>
    <property type="match status" value="1"/>
</dbReference>
<comment type="cofactor">
    <cofactor evidence="2">
        <name>Mg(2+)</name>
        <dbReference type="ChEBI" id="CHEBI:18420"/>
    </cofactor>
</comment>